<evidence type="ECO:0000256" key="14">
    <source>
        <dbReference type="ARBA" id="ARBA00023170"/>
    </source>
</evidence>
<keyword evidence="15" id="KW-0325">Glycoprotein</keyword>
<keyword evidence="13" id="KW-1015">Disulfide bond</keyword>
<keyword evidence="12" id="KW-0829">Tyrosine-protein kinase</keyword>
<evidence type="ECO:0000256" key="13">
    <source>
        <dbReference type="ARBA" id="ARBA00023157"/>
    </source>
</evidence>
<evidence type="ECO:0000256" key="6">
    <source>
        <dbReference type="ARBA" id="ARBA00022729"/>
    </source>
</evidence>
<keyword evidence="9" id="KW-0067">ATP-binding</keyword>
<keyword evidence="19" id="KW-1185">Reference proteome</keyword>
<organism evidence="18 19">
    <name type="scientific">Paenibacillus pinisoli</name>
    <dbReference type="NCBI Taxonomy" id="1276110"/>
    <lineage>
        <taxon>Bacteria</taxon>
        <taxon>Bacillati</taxon>
        <taxon>Bacillota</taxon>
        <taxon>Bacilli</taxon>
        <taxon>Bacillales</taxon>
        <taxon>Paenibacillaceae</taxon>
        <taxon>Paenibacillus</taxon>
    </lineage>
</organism>
<feature type="compositionally biased region" description="Gly residues" evidence="16">
    <location>
        <begin position="1574"/>
        <end position="1595"/>
    </location>
</feature>
<dbReference type="OrthoDB" id="2480873at2"/>
<evidence type="ECO:0000256" key="1">
    <source>
        <dbReference type="ARBA" id="ARBA00004251"/>
    </source>
</evidence>
<keyword evidence="11" id="KW-0472">Membrane</keyword>
<evidence type="ECO:0000256" key="11">
    <source>
        <dbReference type="ARBA" id="ARBA00023136"/>
    </source>
</evidence>
<dbReference type="GO" id="GO:0005524">
    <property type="term" value="F:ATP binding"/>
    <property type="evidence" value="ECO:0007669"/>
    <property type="project" value="UniProtKB-KW"/>
</dbReference>
<feature type="domain" description="ALK/LTK-like glycine-rich" evidence="17">
    <location>
        <begin position="1454"/>
        <end position="1638"/>
    </location>
</feature>
<evidence type="ECO:0000256" key="4">
    <source>
        <dbReference type="ARBA" id="ARBA00022679"/>
    </source>
</evidence>
<evidence type="ECO:0000256" key="2">
    <source>
        <dbReference type="ARBA" id="ARBA00011902"/>
    </source>
</evidence>
<evidence type="ECO:0000313" key="18">
    <source>
        <dbReference type="EMBL" id="RJX41677.1"/>
    </source>
</evidence>
<feature type="compositionally biased region" description="Low complexity" evidence="16">
    <location>
        <begin position="1564"/>
        <end position="1573"/>
    </location>
</feature>
<feature type="compositionally biased region" description="Gly residues" evidence="16">
    <location>
        <begin position="1501"/>
        <end position="1516"/>
    </location>
</feature>
<dbReference type="EC" id="2.7.10.1" evidence="2"/>
<proteinExistence type="predicted"/>
<dbReference type="Proteomes" id="UP000267798">
    <property type="component" value="Unassembled WGS sequence"/>
</dbReference>
<keyword evidence="8" id="KW-0418">Kinase</keyword>
<feature type="compositionally biased region" description="Low complexity" evidence="16">
    <location>
        <begin position="1545"/>
        <end position="1556"/>
    </location>
</feature>
<evidence type="ECO:0000259" key="17">
    <source>
        <dbReference type="Pfam" id="PF12810"/>
    </source>
</evidence>
<keyword evidence="4" id="KW-0808">Transferase</keyword>
<evidence type="ECO:0000256" key="16">
    <source>
        <dbReference type="SAM" id="MobiDB-lite"/>
    </source>
</evidence>
<evidence type="ECO:0000256" key="3">
    <source>
        <dbReference type="ARBA" id="ARBA00022475"/>
    </source>
</evidence>
<feature type="region of interest" description="Disordered" evidence="16">
    <location>
        <begin position="1501"/>
        <end position="1598"/>
    </location>
</feature>
<keyword evidence="7" id="KW-0547">Nucleotide-binding</keyword>
<dbReference type="Gene3D" id="2.60.120.260">
    <property type="entry name" value="Galactose-binding domain-like"/>
    <property type="match status" value="1"/>
</dbReference>
<evidence type="ECO:0000256" key="12">
    <source>
        <dbReference type="ARBA" id="ARBA00023137"/>
    </source>
</evidence>
<feature type="compositionally biased region" description="Gly residues" evidence="16">
    <location>
        <begin position="1533"/>
        <end position="1544"/>
    </location>
</feature>
<reference evidence="18 19" key="1">
    <citation type="submission" date="2018-09" db="EMBL/GenBank/DDBJ databases">
        <title>Paenibacillus aracenensis nov. sp. isolated from a cave in southern Spain.</title>
        <authorList>
            <person name="Jurado V."/>
            <person name="Gutierrez-Patricio S."/>
            <person name="Gonzalez-Pimentel J.L."/>
            <person name="Miller A.Z."/>
            <person name="Laiz L."/>
            <person name="Saiz-Jimenez C."/>
        </authorList>
    </citation>
    <scope>NUCLEOTIDE SEQUENCE [LARGE SCALE GENOMIC DNA]</scope>
    <source>
        <strain evidence="18 19">JCM 19203</strain>
    </source>
</reference>
<evidence type="ECO:0000256" key="10">
    <source>
        <dbReference type="ARBA" id="ARBA00022989"/>
    </source>
</evidence>
<evidence type="ECO:0000256" key="15">
    <source>
        <dbReference type="ARBA" id="ARBA00023180"/>
    </source>
</evidence>
<evidence type="ECO:0000256" key="9">
    <source>
        <dbReference type="ARBA" id="ARBA00022840"/>
    </source>
</evidence>
<dbReference type="GO" id="GO:0005886">
    <property type="term" value="C:plasma membrane"/>
    <property type="evidence" value="ECO:0007669"/>
    <property type="project" value="UniProtKB-SubCell"/>
</dbReference>
<feature type="region of interest" description="Disordered" evidence="16">
    <location>
        <begin position="939"/>
        <end position="958"/>
    </location>
</feature>
<evidence type="ECO:0000313" key="19">
    <source>
        <dbReference type="Proteomes" id="UP000267798"/>
    </source>
</evidence>
<protein>
    <recommendedName>
        <fullName evidence="2">receptor protein-tyrosine kinase</fullName>
        <ecNumber evidence="2">2.7.10.1</ecNumber>
    </recommendedName>
</protein>
<dbReference type="Pfam" id="PF12810">
    <property type="entry name" value="ALK_LTK_GRD"/>
    <property type="match status" value="1"/>
</dbReference>
<evidence type="ECO:0000256" key="8">
    <source>
        <dbReference type="ARBA" id="ARBA00022777"/>
    </source>
</evidence>
<evidence type="ECO:0000256" key="5">
    <source>
        <dbReference type="ARBA" id="ARBA00022692"/>
    </source>
</evidence>
<keyword evidence="3" id="KW-1003">Cell membrane</keyword>
<comment type="caution">
    <text evidence="18">The sequence shown here is derived from an EMBL/GenBank/DDBJ whole genome shotgun (WGS) entry which is preliminary data.</text>
</comment>
<comment type="subcellular location">
    <subcellularLocation>
        <location evidence="1">Cell membrane</location>
        <topology evidence="1">Single-pass type I membrane protein</topology>
    </subcellularLocation>
</comment>
<keyword evidence="14" id="KW-0675">Receptor</keyword>
<keyword evidence="10" id="KW-1133">Transmembrane helix</keyword>
<evidence type="ECO:0000256" key="7">
    <source>
        <dbReference type="ARBA" id="ARBA00022741"/>
    </source>
</evidence>
<accession>A0A3A6PJW6</accession>
<sequence length="2260" mass="245763">MKKRSRKLISILIVITIFFPLFEILHPIREINAAYIGNNGFIPAGGTSGKGGGICPNTTIYRIGIFTEDLKKENQFVTGETSNGITQKIINQFQSHMPDSKNAIMFVPSSCYTTNAALGYYEASNGNFIVKRRDITGVSAAEILERREFHDAKVRKLVPLVNNPYPEGLFYLELVKKAPKTKPLDFSTLSDGKWKSIAASIDPAGTKSERVWQYLLGNKELIQERIKNYYGESLIDRKDKYEVIHQSKLMYLDFLMTLYSLAPKGEEKEFYVKEINKFLEQDPEKLNNSPILFSLDTAVRFSSPAQLGSTYLYMPSISFVEWMHGATDQSRLTDSKIAGPKHDTKALIVHSAKLAMNHMPSRKRNTDKPSNTDGFTWGYSGVVGDTLRTNSTNKTAVWYSSSVVGVMESLIFHGNMFGFNVMGGPHNLVEEPPNCKCGQNIALPNKAKVEGKLESEKVGKKVELSIDIKQSDPKELEKWKKLLDTSSNVQMRVKLWRSQAPGDPIWEKATGPEPFKDNEWVKVDKKEVLGYLGGKKLLYRDNLMDYEVPEDVTQEFKYNANVYIKGIAKNGEEFSIQCKMGESLSTFITGPTKKVIEKETGSYTSYPEYWSEIKQGSPENEVFEAMAGTPTTENLYFATGGSEFIVDLEVEYVPEMTSTRTYRSYFTGGVPSEFKEGDQAKNYTVPAPSGASSSSLTVNAHEGGEVSATWTGTTKFTGSVTWGDHWTNVNNKWDDSAYNAAKAQAQAWVAAVNGFTIRHTAASDKETRQFKDWKASITTDTNPHPAGYADPGQKAVPEVPCSGDPCTGGVPAVPYKAASGKNGEDGQYTITVTARVPARVIDGPSSIYDLPGVEDTWTQTITYDYTKITKAKVWKIDRSKVNGMATLTGTDEITASIVQGDPVLFYNIANEDKLSTKASEEGRLRYSLETNQHDVVVWNEGPRTNKDDGRGDNGWVKGPGQTASWANGIIYTNKGYGTEVNYHASQATLKDKKTKEYEQFDKRRKTLTKVTAVSDFLILQTSSGDQSVMYFDKVSAEPNGVEAQKPIDIPKTPFADQWNDNKLSAAKWEKNAINIGSYNGKFMNPSSKYSKTGASKVETVFDNGKMPAGLIRPAKPQAPLRLVNNTIDVIDTLSNGLYVTGDSSVFYRNILNEGTASTIFPTSLNSRYGANGVEFGTTYSNDHSKVNDIVLHNPVSVEFARVVSLPGTRDQRTASSKLIGGNLQPPTIDYERRLKKDYRQNLIVNGDAEVTDSAGLVAGWLTWTETPGSDVLFTNRSQGEWVIADQRSFEIQTRSKADGGKDYSGKYYKDIAVKPNTQYKFSGDISCHRCEGYFYLGMYNGDALVKDLGMVQSAAVNTGTVANKEMTFTTSASANKIRINIMKGKSSGGISGSKDHLFADNIRLENLSVQEWIPTDPVYELKTVNNPNYKPEKEPVTKEYAYKGTSESLTVERDGLFTFEVWGAQGFEGGNGGYAKGSRELKAGDVLHFYTGGQNGFNGGGAGGDGATDGTSGGGASDVRLNGTNLNNRIIVAGGGGGRGGTSNGGTPSNSTSQPGSAGGAAGLPGSSYSSSVGGAGGGTGTSTDGGTGGAGGTNGSSSNNDGTYYQAGGGGAGGGYYGGGGGGSGAITGSCSNRGGSTGEDGKLGIGGAGADAFNKSSTCGYYSYPGGGGGGGSSWTGTLANAVIANGDQAIPNPRGGTQTGHAGNGFIRITAPGAPASGSPTMVLEEMIIPSEYDYPDEAYENVAIESKQDEPVKTPDGTYEKGNFINLDYQFQIFFPNLGNFYGNGAHGLYAPSVIPGKGFTDPMNTTKWTASKQVKFAFFVTYNGKTYSPDTWIDLDVAKDTFDFYLPLANSEAISALVQFRAIANNAEYPDGEHAKNKSRFLNLAARHSAISGYNIDLVGRIGALVIEDTGDYRFSNLFKKPLSPVQWYIPNVVKRVNPKEQLHIVADPIDVRGEPAAARVNYLDTYGLLPHLRQNPISLPLSPEKNNIKALNKQPMRLGYELLADIQTLGNYYERVQIVPYYYSLSLSNGAITPVDIYMNVNNQLKLINKHGAAVPGWDPSIVHSYVYALDWNTESGRRNYTEEQHTKDVDADNTFVDDLDNVTSLGKPYGSNYPYGIAQVLNLSERNRTFIGTSRTNDVNRNPGGVIPSLAFGKQGQRWHFSYGPPSSTVAVKQGELPSQVNIDKIRNNTTVLLVALDIKSVGDTYTLQYRKDNGSVNINGTSWPLSIIPYPVVAVYSTNRTSADDLTISGTH</sequence>
<keyword evidence="5" id="KW-0812">Transmembrane</keyword>
<keyword evidence="6" id="KW-0732">Signal</keyword>
<gene>
    <name evidence="18" type="ORF">D3P09_06925</name>
</gene>
<dbReference type="GO" id="GO:0004714">
    <property type="term" value="F:transmembrane receptor protein tyrosine kinase activity"/>
    <property type="evidence" value="ECO:0007669"/>
    <property type="project" value="UniProtKB-EC"/>
</dbReference>
<dbReference type="EMBL" id="QXQB01000001">
    <property type="protein sequence ID" value="RJX41677.1"/>
    <property type="molecule type" value="Genomic_DNA"/>
</dbReference>
<dbReference type="InterPro" id="IPR055163">
    <property type="entry name" value="ALK/LTK-like_GRD"/>
</dbReference>
<name>A0A3A6PJW6_9BACL</name>